<organism evidence="1">
    <name type="scientific">bioreactor metagenome</name>
    <dbReference type="NCBI Taxonomy" id="1076179"/>
    <lineage>
        <taxon>unclassified sequences</taxon>
        <taxon>metagenomes</taxon>
        <taxon>ecological metagenomes</taxon>
    </lineage>
</organism>
<accession>A0A644VAR8</accession>
<name>A0A644VAR8_9ZZZZ</name>
<proteinExistence type="predicted"/>
<evidence type="ECO:0000313" key="1">
    <source>
        <dbReference type="EMBL" id="MPL87853.1"/>
    </source>
</evidence>
<dbReference type="EMBL" id="VSSQ01000246">
    <property type="protein sequence ID" value="MPL87853.1"/>
    <property type="molecule type" value="Genomic_DNA"/>
</dbReference>
<protein>
    <recommendedName>
        <fullName evidence="2">Outer membrane protein</fullName>
    </recommendedName>
</protein>
<dbReference type="SUPFAM" id="SSF56935">
    <property type="entry name" value="Porins"/>
    <property type="match status" value="1"/>
</dbReference>
<dbReference type="AlphaFoldDB" id="A0A644VAR8"/>
<evidence type="ECO:0008006" key="2">
    <source>
        <dbReference type="Google" id="ProtNLM"/>
    </source>
</evidence>
<reference evidence="1" key="1">
    <citation type="submission" date="2019-08" db="EMBL/GenBank/DDBJ databases">
        <authorList>
            <person name="Kucharzyk K."/>
            <person name="Murdoch R.W."/>
            <person name="Higgins S."/>
            <person name="Loffler F."/>
        </authorList>
    </citation>
    <scope>NUCLEOTIDE SEQUENCE</scope>
</reference>
<sequence length="412" mass="45912">MKRFFILIAATLLCVSVSAQMKDFSYKFYGRVRTDVFYNSRHNVESVEGAFFMYPKDVQLDANGEDLNAVSNSGDFIFCTRLGLDITGPMLFNAKTTAKIETDFGGFSTSVLGNFTTLRIRHAYVNLDWGRSSLLVGQTWHPLFGEVLPSIVNLNTGCPFQPFSRSPQLQYNYKFSRFNIKAAAVFQNQYRSSGPLGSKMLEYSRDAVMPEMFAGIDYRKEGFIVGVGADVLTLTPRTQSTKGELTYKVSERNVSASLLAFASYSSEWWKLNAKTIYGQNNVHTLSLGGYGVTSIDPVTGAYDYVNFNHSTSWVNVVYGKKWQVGLFGGFTKNLGTNKPLVSSSMTYGMGMDIDKLYNMSVQTDYNIKNFTIGVEYSYSVADYGTIQTATGKVTNTHAADNHRIAALCNYSF</sequence>
<comment type="caution">
    <text evidence="1">The sequence shown here is derived from an EMBL/GenBank/DDBJ whole genome shotgun (WGS) entry which is preliminary data.</text>
</comment>
<gene>
    <name evidence="1" type="ORF">SDC9_33863</name>
</gene>